<proteinExistence type="predicted"/>
<sequence length="448" mass="47267">MACDGFKTWARRDQKCGYECHFLSRTACRARGKAAPANAPTAQSGKKAQGAYQQGPPCLGGGGSILSVEDFSKLSIVWSPKQVAPVLARRALLQGEPAASAKEARDARDRLSEQKGKSRHAYGKALEQASSAAAKAAELKRELDAPNVKAGHLPVLAPPPSNRGSLRPPTLAGVPATPRSLGNAQMILPKGFSSGASIRPPILLPWAPMEQRGHGRSGHGLGPTSWQILATLGAGLKQVTLRYVVCSGFKMLPETLAGSERAEAAGAARASPSRATCTNSYLSAGRCIDFFVVSKCLHWGARAEILVDDGTAPRFPVALKLKQLRSTDSRHAVANVPKGLPVDIPVGCRRAAPARVLANLTTGRFSINTERHSLVQSFVASEALALATFCCVALHLVMHTEALPEDDIASQAAFECVPRGAWTALPVVFLAGGLLNMEGLMSWAAVIV</sequence>
<keyword evidence="3" id="KW-1185">Reference proteome</keyword>
<accession>A0ABN9UMJ3</accession>
<reference evidence="2" key="1">
    <citation type="submission" date="2023-10" db="EMBL/GenBank/DDBJ databases">
        <authorList>
            <person name="Chen Y."/>
            <person name="Shah S."/>
            <person name="Dougan E. K."/>
            <person name="Thang M."/>
            <person name="Chan C."/>
        </authorList>
    </citation>
    <scope>NUCLEOTIDE SEQUENCE [LARGE SCALE GENOMIC DNA]</scope>
</reference>
<evidence type="ECO:0000313" key="2">
    <source>
        <dbReference type="EMBL" id="CAK0861130.1"/>
    </source>
</evidence>
<evidence type="ECO:0000313" key="3">
    <source>
        <dbReference type="Proteomes" id="UP001189429"/>
    </source>
</evidence>
<name>A0ABN9UMJ3_9DINO</name>
<feature type="region of interest" description="Disordered" evidence="1">
    <location>
        <begin position="150"/>
        <end position="178"/>
    </location>
</feature>
<organism evidence="2 3">
    <name type="scientific">Prorocentrum cordatum</name>
    <dbReference type="NCBI Taxonomy" id="2364126"/>
    <lineage>
        <taxon>Eukaryota</taxon>
        <taxon>Sar</taxon>
        <taxon>Alveolata</taxon>
        <taxon>Dinophyceae</taxon>
        <taxon>Prorocentrales</taxon>
        <taxon>Prorocentraceae</taxon>
        <taxon>Prorocentrum</taxon>
    </lineage>
</organism>
<dbReference type="EMBL" id="CAUYUJ010016046">
    <property type="protein sequence ID" value="CAK0861130.1"/>
    <property type="molecule type" value="Genomic_DNA"/>
</dbReference>
<feature type="region of interest" description="Disordered" evidence="1">
    <location>
        <begin position="96"/>
        <end position="127"/>
    </location>
</feature>
<feature type="compositionally biased region" description="Basic and acidic residues" evidence="1">
    <location>
        <begin position="102"/>
        <end position="116"/>
    </location>
</feature>
<protein>
    <submittedName>
        <fullName evidence="2">Uncharacterized protein</fullName>
    </submittedName>
</protein>
<comment type="caution">
    <text evidence="2">The sequence shown here is derived from an EMBL/GenBank/DDBJ whole genome shotgun (WGS) entry which is preliminary data.</text>
</comment>
<dbReference type="Proteomes" id="UP001189429">
    <property type="component" value="Unassembled WGS sequence"/>
</dbReference>
<evidence type="ECO:0000256" key="1">
    <source>
        <dbReference type="SAM" id="MobiDB-lite"/>
    </source>
</evidence>
<gene>
    <name evidence="2" type="ORF">PCOR1329_LOCUS49895</name>
</gene>